<evidence type="ECO:0000256" key="2">
    <source>
        <dbReference type="ARBA" id="ARBA00009809"/>
    </source>
</evidence>
<dbReference type="InterPro" id="IPR025972">
    <property type="entry name" value="BetaGal_dom3"/>
</dbReference>
<dbReference type="AlphaFoldDB" id="A0A9P4HTX4"/>
<dbReference type="Gene3D" id="2.102.20.10">
    <property type="entry name" value="Beta-galactosidase, domain 2"/>
    <property type="match status" value="1"/>
</dbReference>
<evidence type="ECO:0000256" key="3">
    <source>
        <dbReference type="ARBA" id="ARBA00012756"/>
    </source>
</evidence>
<comment type="similarity">
    <text evidence="2 8">Belongs to the glycosyl hydrolase 35 family.</text>
</comment>
<dbReference type="Pfam" id="PF13364">
    <property type="entry name" value="BetaGal_ABD2"/>
    <property type="match status" value="2"/>
</dbReference>
<dbReference type="SUPFAM" id="SSF117100">
    <property type="entry name" value="Beta-galactosidase LacA, domain 3"/>
    <property type="match status" value="1"/>
</dbReference>
<dbReference type="Gene3D" id="3.20.20.80">
    <property type="entry name" value="Glycosidases"/>
    <property type="match status" value="1"/>
</dbReference>
<gene>
    <name evidence="11" type="ORF">K490DRAFT_44776</name>
</gene>
<dbReference type="Gene3D" id="2.60.120.260">
    <property type="entry name" value="Galactose-binding domain-like"/>
    <property type="match status" value="2"/>
</dbReference>
<dbReference type="PANTHER" id="PTHR23421">
    <property type="entry name" value="BETA-GALACTOSIDASE RELATED"/>
    <property type="match status" value="1"/>
</dbReference>
<feature type="domain" description="Beta-galactosidase" evidence="10">
    <location>
        <begin position="379"/>
        <end position="559"/>
    </location>
</feature>
<dbReference type="InterPro" id="IPR031330">
    <property type="entry name" value="Gly_Hdrlase_35_cat"/>
</dbReference>
<evidence type="ECO:0000256" key="9">
    <source>
        <dbReference type="SAM" id="SignalP"/>
    </source>
</evidence>
<dbReference type="InterPro" id="IPR025300">
    <property type="entry name" value="BetaGal_jelly_roll_dom"/>
</dbReference>
<dbReference type="GO" id="GO:0004565">
    <property type="term" value="F:beta-galactosidase activity"/>
    <property type="evidence" value="ECO:0007669"/>
    <property type="project" value="UniProtKB-EC"/>
</dbReference>
<evidence type="ECO:0000256" key="8">
    <source>
        <dbReference type="RuleBase" id="RU003679"/>
    </source>
</evidence>
<evidence type="ECO:0000256" key="4">
    <source>
        <dbReference type="ARBA" id="ARBA00022729"/>
    </source>
</evidence>
<dbReference type="SUPFAM" id="SSF51011">
    <property type="entry name" value="Glycosyl hydrolase domain"/>
    <property type="match status" value="1"/>
</dbReference>
<dbReference type="InterPro" id="IPR018954">
    <property type="entry name" value="Betagal_dom2"/>
</dbReference>
<dbReference type="PRINTS" id="PR00742">
    <property type="entry name" value="GLHYDRLASE35"/>
</dbReference>
<organism evidence="11 12">
    <name type="scientific">Saccharata proteae CBS 121410</name>
    <dbReference type="NCBI Taxonomy" id="1314787"/>
    <lineage>
        <taxon>Eukaryota</taxon>
        <taxon>Fungi</taxon>
        <taxon>Dikarya</taxon>
        <taxon>Ascomycota</taxon>
        <taxon>Pezizomycotina</taxon>
        <taxon>Dothideomycetes</taxon>
        <taxon>Dothideomycetes incertae sedis</taxon>
        <taxon>Botryosphaeriales</taxon>
        <taxon>Saccharataceae</taxon>
        <taxon>Saccharata</taxon>
    </lineage>
</organism>
<dbReference type="InterPro" id="IPR008979">
    <property type="entry name" value="Galactose-bd-like_sf"/>
</dbReference>
<keyword evidence="12" id="KW-1185">Reference proteome</keyword>
<feature type="chain" id="PRO_5040191228" description="beta-galactosidase" evidence="9">
    <location>
        <begin position="21"/>
        <end position="992"/>
    </location>
</feature>
<comment type="caution">
    <text evidence="11">The sequence shown here is derived from an EMBL/GenBank/DDBJ whole genome shotgun (WGS) entry which is preliminary data.</text>
</comment>
<keyword evidence="6" id="KW-0325">Glycoprotein</keyword>
<accession>A0A9P4HTX4</accession>
<evidence type="ECO:0000256" key="5">
    <source>
        <dbReference type="ARBA" id="ARBA00022801"/>
    </source>
</evidence>
<evidence type="ECO:0000313" key="11">
    <source>
        <dbReference type="EMBL" id="KAF2086381.1"/>
    </source>
</evidence>
<keyword evidence="7" id="KW-0326">Glycosidase</keyword>
<comment type="catalytic activity">
    <reaction evidence="1">
        <text>Hydrolysis of terminal non-reducing beta-D-galactose residues in beta-D-galactosides.</text>
        <dbReference type="EC" id="3.2.1.23"/>
    </reaction>
</comment>
<dbReference type="Pfam" id="PF10435">
    <property type="entry name" value="BetaGal_dom2"/>
    <property type="match status" value="1"/>
</dbReference>
<dbReference type="InterPro" id="IPR037110">
    <property type="entry name" value="Betagal_dom2_sf"/>
</dbReference>
<dbReference type="SUPFAM" id="SSF49785">
    <property type="entry name" value="Galactose-binding domain-like"/>
    <property type="match status" value="2"/>
</dbReference>
<keyword evidence="4 9" id="KW-0732">Signal</keyword>
<dbReference type="Pfam" id="PF13363">
    <property type="entry name" value="BetaGal_dom3"/>
    <property type="match status" value="1"/>
</dbReference>
<feature type="signal peptide" evidence="9">
    <location>
        <begin position="1"/>
        <end position="20"/>
    </location>
</feature>
<reference evidence="11" key="1">
    <citation type="journal article" date="2020" name="Stud. Mycol.">
        <title>101 Dothideomycetes genomes: a test case for predicting lifestyles and emergence of pathogens.</title>
        <authorList>
            <person name="Haridas S."/>
            <person name="Albert R."/>
            <person name="Binder M."/>
            <person name="Bloem J."/>
            <person name="Labutti K."/>
            <person name="Salamov A."/>
            <person name="Andreopoulos B."/>
            <person name="Baker S."/>
            <person name="Barry K."/>
            <person name="Bills G."/>
            <person name="Bluhm B."/>
            <person name="Cannon C."/>
            <person name="Castanera R."/>
            <person name="Culley D."/>
            <person name="Daum C."/>
            <person name="Ezra D."/>
            <person name="Gonzalez J."/>
            <person name="Henrissat B."/>
            <person name="Kuo A."/>
            <person name="Liang C."/>
            <person name="Lipzen A."/>
            <person name="Lutzoni F."/>
            <person name="Magnuson J."/>
            <person name="Mondo S."/>
            <person name="Nolan M."/>
            <person name="Ohm R."/>
            <person name="Pangilinan J."/>
            <person name="Park H.-J."/>
            <person name="Ramirez L."/>
            <person name="Alfaro M."/>
            <person name="Sun H."/>
            <person name="Tritt A."/>
            <person name="Yoshinaga Y."/>
            <person name="Zwiers L.-H."/>
            <person name="Turgeon B."/>
            <person name="Goodwin S."/>
            <person name="Spatafora J."/>
            <person name="Crous P."/>
            <person name="Grigoriev I."/>
        </authorList>
    </citation>
    <scope>NUCLEOTIDE SEQUENCE</scope>
    <source>
        <strain evidence="11">CBS 121410</strain>
    </source>
</reference>
<proteinExistence type="inferred from homology"/>
<dbReference type="Pfam" id="PF01301">
    <property type="entry name" value="Glyco_hydro_35"/>
    <property type="match status" value="1"/>
</dbReference>
<dbReference type="EMBL" id="ML978725">
    <property type="protein sequence ID" value="KAF2086381.1"/>
    <property type="molecule type" value="Genomic_DNA"/>
</dbReference>
<dbReference type="FunFam" id="3.20.20.80:FF:000040">
    <property type="entry name" value="Beta-galactosidase A"/>
    <property type="match status" value="1"/>
</dbReference>
<dbReference type="SMART" id="SM01029">
    <property type="entry name" value="BetaGal_dom2"/>
    <property type="match status" value="1"/>
</dbReference>
<dbReference type="OrthoDB" id="1657402at2759"/>
<dbReference type="InterPro" id="IPR036833">
    <property type="entry name" value="BetaGal_dom3_sf"/>
</dbReference>
<evidence type="ECO:0000256" key="1">
    <source>
        <dbReference type="ARBA" id="ARBA00001412"/>
    </source>
</evidence>
<evidence type="ECO:0000313" key="12">
    <source>
        <dbReference type="Proteomes" id="UP000799776"/>
    </source>
</evidence>
<keyword evidence="5 11" id="KW-0378">Hydrolase</keyword>
<protein>
    <recommendedName>
        <fullName evidence="3">beta-galactosidase</fullName>
        <ecNumber evidence="3">3.2.1.23</ecNumber>
    </recommendedName>
</protein>
<dbReference type="Proteomes" id="UP000799776">
    <property type="component" value="Unassembled WGS sequence"/>
</dbReference>
<evidence type="ECO:0000259" key="10">
    <source>
        <dbReference type="SMART" id="SM01029"/>
    </source>
</evidence>
<name>A0A9P4HTX4_9PEZI</name>
<evidence type="ECO:0000256" key="6">
    <source>
        <dbReference type="ARBA" id="ARBA00023180"/>
    </source>
</evidence>
<dbReference type="InterPro" id="IPR017853">
    <property type="entry name" value="GH"/>
</dbReference>
<evidence type="ECO:0000256" key="7">
    <source>
        <dbReference type="ARBA" id="ARBA00023295"/>
    </source>
</evidence>
<dbReference type="SUPFAM" id="SSF51445">
    <property type="entry name" value="(Trans)glycosidases"/>
    <property type="match status" value="1"/>
</dbReference>
<sequence>MRIFTAFLTLLNALLLVVAATDDGLTTEVTWDEYSLTVNGERILIMAGEFHYQRLPVPELWLDVLQKFKANGLNAISVYFFWSYHSPSPDVFDFTSPAKDVQRLLDMAKETGLYVIARPGPYCNAETNAGGLALWTTDGSGGDLRTSDETYHQAWLPWVNAIGAILETNQITNGGPIILLQIENELQETTHSANNTLVVYMEQIETAFRHVGIVVPFTSNEKGMRSQSWSTDYEDVGGAVNVYGLDSYPGGLSCTNPSSGFNAVRTYYQWFQNNSYTQPEFLPEFESGYFQPWGGYFYDSCEAEHSPAFADVYYKGNIGQRVTLMSLYMAFGGTNWGQSAAPVVYTSYDYSAPLRETRQVQDKFKQTKLLALFTRVSQDLRKTVMTSNGTDGVVSNTTPIWTWVLRNIDSGAGFYFTSQNVSSSQATVEFSMDVVFNEGDVTIPNMQLQGRQSRIVVTDYSFGNETLVYSSAQVLTYGLFDAPVLVFYLNVGQVGEFALKSSPGTFTSYGNSSSFEALNTTGEPYKAAYRYTQGEGTSVIKFSNGLVVYLLDTETAYTFFAPSTSTNPNVSPEDQIFILGPYNVRNASLTSTALYLTGDNTNTTTISIHTHNATSITTIVWNNIPLTPTLTPYSALLVTIPGTESTSNTTFLPTLSTWRTANSLPETSPTYNDSAWTICNKTTTLSPVSPLTLPVLFSSDYGFYTGIKIYRGYFSGLDAVAANITVQGGVAFGWNAWVNGVLVGGSPGNASVGVSWALLEFDGVELTESGNVVTVVTDYTGHDETSTGPAGAENPRGILGAQLFGPDNQTVEFDRWMIQGNAGGGKGYVDPVRGPMNEGGLLGERLGWHLPGFDTEGWEQGSPMEGLEGAGVSWYVTSFELDIPDDLDVPVGVELGVEEGTVARVMLFVNGYQYGKYVPHIGPQTRFPIPPGIINNRGNNTLAISLWAQTDAGAKLADVSLIEYGRYQTGFDFLGIGEGLQPGWSEKRLEYA</sequence>
<dbReference type="EC" id="3.2.1.23" evidence="3"/>
<dbReference type="GO" id="GO:0005975">
    <property type="term" value="P:carbohydrate metabolic process"/>
    <property type="evidence" value="ECO:0007669"/>
    <property type="project" value="InterPro"/>
</dbReference>
<dbReference type="InterPro" id="IPR001944">
    <property type="entry name" value="Glycoside_Hdrlase_35"/>
</dbReference>
<dbReference type="Gene3D" id="2.60.390.10">
    <property type="entry name" value="Beta-galactosidase, domain 3"/>
    <property type="match status" value="1"/>
</dbReference>